<gene>
    <name evidence="3" type="ORF">EYB53_021635</name>
</gene>
<evidence type="ECO:0000256" key="1">
    <source>
        <dbReference type="ARBA" id="ARBA00007521"/>
    </source>
</evidence>
<dbReference type="SUPFAM" id="SSF50118">
    <property type="entry name" value="Cell growth inhibitor/plasmid maintenance toxic component"/>
    <property type="match status" value="1"/>
</dbReference>
<dbReference type="InterPro" id="IPR003477">
    <property type="entry name" value="PemK-like"/>
</dbReference>
<comment type="similarity">
    <text evidence="1">Belongs to the PemK/MazF family.</text>
</comment>
<comment type="caution">
    <text evidence="3">The sequence shown here is derived from an EMBL/GenBank/DDBJ whole genome shotgun (WGS) entry which is preliminary data.</text>
</comment>
<evidence type="ECO:0000313" key="4">
    <source>
        <dbReference type="Proteomes" id="UP001193081"/>
    </source>
</evidence>
<dbReference type="Pfam" id="PF02452">
    <property type="entry name" value="PemK_toxin"/>
    <property type="match status" value="1"/>
</dbReference>
<evidence type="ECO:0000313" key="3">
    <source>
        <dbReference type="EMBL" id="MBP1468328.1"/>
    </source>
</evidence>
<accession>A0ABS4DFW8</accession>
<proteinExistence type="inferred from homology"/>
<dbReference type="PANTHER" id="PTHR33988:SF2">
    <property type="entry name" value="ENDORIBONUCLEASE MAZF"/>
    <property type="match status" value="1"/>
</dbReference>
<dbReference type="Gene3D" id="2.30.30.110">
    <property type="match status" value="1"/>
</dbReference>
<dbReference type="EMBL" id="SIJK02000064">
    <property type="protein sequence ID" value="MBP1468328.1"/>
    <property type="molecule type" value="Genomic_DNA"/>
</dbReference>
<name>A0ABS4DFW8_9CHLR</name>
<keyword evidence="4" id="KW-1185">Reference proteome</keyword>
<dbReference type="PANTHER" id="PTHR33988">
    <property type="entry name" value="ENDORIBONUCLEASE MAZF-RELATED"/>
    <property type="match status" value="1"/>
</dbReference>
<dbReference type="Proteomes" id="UP001193081">
    <property type="component" value="Unassembled WGS sequence"/>
</dbReference>
<organism evidence="3 4">
    <name type="scientific">Candidatus Chloroploca mongolica</name>
    <dbReference type="NCBI Taxonomy" id="2528176"/>
    <lineage>
        <taxon>Bacteria</taxon>
        <taxon>Bacillati</taxon>
        <taxon>Chloroflexota</taxon>
        <taxon>Chloroflexia</taxon>
        <taxon>Chloroflexales</taxon>
        <taxon>Chloroflexineae</taxon>
        <taxon>Oscillochloridaceae</taxon>
        <taxon>Candidatus Chloroploca</taxon>
    </lineage>
</organism>
<keyword evidence="2" id="KW-1277">Toxin-antitoxin system</keyword>
<dbReference type="InterPro" id="IPR011067">
    <property type="entry name" value="Plasmid_toxin/cell-grow_inhib"/>
</dbReference>
<dbReference type="RefSeq" id="WP_135480970.1">
    <property type="nucleotide sequence ID" value="NZ_SIJK02000064.1"/>
</dbReference>
<evidence type="ECO:0000256" key="2">
    <source>
        <dbReference type="ARBA" id="ARBA00022649"/>
    </source>
</evidence>
<sequence>MTTTWPSSRYKRGDVVLVLFPNADLRTAKTRPVVIVQATNVGTGLAQYVVTMISSNTKRANHPSRVLVRQASEEGKRAGLLPDSVVMTDNVATVAATEITRRIGELDMTKVDAALRHTFGL</sequence>
<reference evidence="3 4" key="1">
    <citation type="submission" date="2021-03" db="EMBL/GenBank/DDBJ databases">
        <authorList>
            <person name="Grouzdev D.S."/>
        </authorList>
    </citation>
    <scope>NUCLEOTIDE SEQUENCE [LARGE SCALE GENOMIC DNA]</scope>
    <source>
        <strain evidence="3 4">M50-1</strain>
    </source>
</reference>
<protein>
    <submittedName>
        <fullName evidence="3">Type II toxin-antitoxin system PemK/MazF family toxin</fullName>
    </submittedName>
</protein>